<evidence type="ECO:0000313" key="13">
    <source>
        <dbReference type="Proteomes" id="UP000324781"/>
    </source>
</evidence>
<dbReference type="SUPFAM" id="SSF46785">
    <property type="entry name" value="Winged helix' DNA-binding domain"/>
    <property type="match status" value="1"/>
</dbReference>
<evidence type="ECO:0000256" key="9">
    <source>
        <dbReference type="ARBA" id="ARBA00023125"/>
    </source>
</evidence>
<evidence type="ECO:0000259" key="11">
    <source>
        <dbReference type="PROSITE" id="PS50949"/>
    </source>
</evidence>
<dbReference type="AlphaFoldDB" id="A0A1M6AJN5"/>
<dbReference type="Gene3D" id="3.40.640.10">
    <property type="entry name" value="Type I PLP-dependent aspartate aminotransferase-like (Major domain)"/>
    <property type="match status" value="1"/>
</dbReference>
<name>A0A1M6AJN5_9FIRM</name>
<accession>A0A1M6AJN5</accession>
<dbReference type="InterPro" id="IPR004839">
    <property type="entry name" value="Aminotransferase_I/II_large"/>
</dbReference>
<comment type="similarity">
    <text evidence="2">In the C-terminal section; belongs to the class-I pyridoxal-phosphate-dependent aminotransferase family.</text>
</comment>
<dbReference type="Proteomes" id="UP000324781">
    <property type="component" value="Unassembled WGS sequence"/>
</dbReference>
<keyword evidence="5 12" id="KW-0032">Aminotransferase</keyword>
<comment type="cofactor">
    <cofactor evidence="1">
        <name>pyridoxal 5'-phosphate</name>
        <dbReference type="ChEBI" id="CHEBI:597326"/>
    </cofactor>
</comment>
<comment type="subunit">
    <text evidence="4">Homodimer.</text>
</comment>
<keyword evidence="9 12" id="KW-0238">DNA-binding</keyword>
<gene>
    <name evidence="12" type="ORF">SAMN05444373_100162</name>
</gene>
<dbReference type="GO" id="GO:0003700">
    <property type="term" value="F:DNA-binding transcription factor activity"/>
    <property type="evidence" value="ECO:0007669"/>
    <property type="project" value="InterPro"/>
</dbReference>
<dbReference type="InterPro" id="IPR015424">
    <property type="entry name" value="PyrdxlP-dep_Trfase"/>
</dbReference>
<dbReference type="InterPro" id="IPR051446">
    <property type="entry name" value="HTH_trans_reg/aminotransferase"/>
</dbReference>
<dbReference type="GO" id="GO:0008483">
    <property type="term" value="F:transaminase activity"/>
    <property type="evidence" value="ECO:0007669"/>
    <property type="project" value="UniProtKB-KW"/>
</dbReference>
<dbReference type="PANTHER" id="PTHR46577:SF1">
    <property type="entry name" value="HTH-TYPE TRANSCRIPTIONAL REGULATORY PROTEIN GABR"/>
    <property type="match status" value="1"/>
</dbReference>
<proteinExistence type="inferred from homology"/>
<comment type="similarity">
    <text evidence="3">Belongs to the class-I pyridoxal-phosphate-dependent aminotransferase family.</text>
</comment>
<evidence type="ECO:0000256" key="4">
    <source>
        <dbReference type="ARBA" id="ARBA00011738"/>
    </source>
</evidence>
<keyword evidence="8" id="KW-0805">Transcription regulation</keyword>
<evidence type="ECO:0000256" key="8">
    <source>
        <dbReference type="ARBA" id="ARBA00023015"/>
    </source>
</evidence>
<dbReference type="InterPro" id="IPR000524">
    <property type="entry name" value="Tscrpt_reg_HTH_GntR"/>
</dbReference>
<dbReference type="EMBL" id="FQZP01000001">
    <property type="protein sequence ID" value="SHI36655.1"/>
    <property type="molecule type" value="Genomic_DNA"/>
</dbReference>
<evidence type="ECO:0000256" key="1">
    <source>
        <dbReference type="ARBA" id="ARBA00001933"/>
    </source>
</evidence>
<keyword evidence="13" id="KW-1185">Reference proteome</keyword>
<dbReference type="InterPro" id="IPR036390">
    <property type="entry name" value="WH_DNA-bd_sf"/>
</dbReference>
<evidence type="ECO:0000256" key="7">
    <source>
        <dbReference type="ARBA" id="ARBA00022898"/>
    </source>
</evidence>
<keyword evidence="7" id="KW-0663">Pyridoxal phosphate</keyword>
<feature type="domain" description="HTH gntR-type" evidence="11">
    <location>
        <begin position="21"/>
        <end position="89"/>
    </location>
</feature>
<dbReference type="CDD" id="cd07377">
    <property type="entry name" value="WHTH_GntR"/>
    <property type="match status" value="1"/>
</dbReference>
<keyword evidence="10" id="KW-0804">Transcription</keyword>
<evidence type="ECO:0000256" key="2">
    <source>
        <dbReference type="ARBA" id="ARBA00005384"/>
    </source>
</evidence>
<evidence type="ECO:0000256" key="6">
    <source>
        <dbReference type="ARBA" id="ARBA00022679"/>
    </source>
</evidence>
<dbReference type="RefSeq" id="WP_243133135.1">
    <property type="nucleotide sequence ID" value="NZ_FQZP01000001.1"/>
</dbReference>
<dbReference type="SMART" id="SM00345">
    <property type="entry name" value="HTH_GNTR"/>
    <property type="match status" value="1"/>
</dbReference>
<evidence type="ECO:0000256" key="5">
    <source>
        <dbReference type="ARBA" id="ARBA00022576"/>
    </source>
</evidence>
<dbReference type="PROSITE" id="PS50949">
    <property type="entry name" value="HTH_GNTR"/>
    <property type="match status" value="1"/>
</dbReference>
<dbReference type="Pfam" id="PF00392">
    <property type="entry name" value="GntR"/>
    <property type="match status" value="1"/>
</dbReference>
<dbReference type="PANTHER" id="PTHR46577">
    <property type="entry name" value="HTH-TYPE TRANSCRIPTIONAL REGULATORY PROTEIN GABR"/>
    <property type="match status" value="1"/>
</dbReference>
<evidence type="ECO:0000256" key="10">
    <source>
        <dbReference type="ARBA" id="ARBA00023163"/>
    </source>
</evidence>
<protein>
    <submittedName>
        <fullName evidence="12">DNA-binding transcriptional regulator, MocR family, contains an aminotransferase domain</fullName>
    </submittedName>
</protein>
<dbReference type="InterPro" id="IPR015421">
    <property type="entry name" value="PyrdxlP-dep_Trfase_major"/>
</dbReference>
<evidence type="ECO:0000313" key="12">
    <source>
        <dbReference type="EMBL" id="SHI36655.1"/>
    </source>
</evidence>
<dbReference type="FunFam" id="3.40.640.10:FF:000053">
    <property type="entry name" value="Aminotransferase, class I"/>
    <property type="match status" value="1"/>
</dbReference>
<dbReference type="PRINTS" id="PR00035">
    <property type="entry name" value="HTHGNTR"/>
</dbReference>
<dbReference type="Pfam" id="PF00155">
    <property type="entry name" value="Aminotran_1_2"/>
    <property type="match status" value="1"/>
</dbReference>
<dbReference type="CDD" id="cd00609">
    <property type="entry name" value="AAT_like"/>
    <property type="match status" value="1"/>
</dbReference>
<organism evidence="12 13">
    <name type="scientific">Thermoclostridium caenicola</name>
    <dbReference type="NCBI Taxonomy" id="659425"/>
    <lineage>
        <taxon>Bacteria</taxon>
        <taxon>Bacillati</taxon>
        <taxon>Bacillota</taxon>
        <taxon>Clostridia</taxon>
        <taxon>Eubacteriales</taxon>
        <taxon>Oscillospiraceae</taxon>
        <taxon>Thermoclostridium</taxon>
    </lineage>
</organism>
<dbReference type="SUPFAM" id="SSF53383">
    <property type="entry name" value="PLP-dependent transferases"/>
    <property type="match status" value="1"/>
</dbReference>
<dbReference type="Gene3D" id="3.90.1150.10">
    <property type="entry name" value="Aspartate Aminotransferase, domain 1"/>
    <property type="match status" value="1"/>
</dbReference>
<reference evidence="12 13" key="1">
    <citation type="submission" date="2016-11" db="EMBL/GenBank/DDBJ databases">
        <authorList>
            <person name="Varghese N."/>
            <person name="Submissions S."/>
        </authorList>
    </citation>
    <scope>NUCLEOTIDE SEQUENCE [LARGE SCALE GENOMIC DNA]</scope>
    <source>
        <strain evidence="12 13">DSM 19027</strain>
    </source>
</reference>
<dbReference type="InterPro" id="IPR015422">
    <property type="entry name" value="PyrdxlP-dep_Trfase_small"/>
</dbReference>
<sequence length="514" mass="58136">MAGLKIIQCSMQITIDRQSQTPIYLQIRNQIRAMIFDGRLLPGSVLPPERKLAESLGINRSTVLAAYRELKADGLVDSHVGRGTMVLSVMSEVTESHSEFEAPLYTQFFSRMSERANDPFLRDLLVMANREDVISFSAGISAVETDPVEAFRGIEEEIVRQPYHEALKHTPTEGFWSLREAISDLMQKRGVSCTPDEILVLSGSQQGIDIAARVFLDPGDVVIIEEPSFFSAMQIFNAAGTRIVGVPVDDQGMRVDVLEHLLQRYKPKLIYTMPTYQNPSGISMSLERRRRLLELAYRRKVLIIEDDPYSEIRYEGPRRPTLKELDPYGYVIYLSTFSKILFPGIRIGWMAAARPVVHQFAMIKQLQDLHANSISQWIVERFLRSGSYEPHVKRICEEYRIKRDIMLDALMDGPIAGLEWVKPMGGYYLWCKLPEGIPHMSLLVNAAERGVSFVPGTAFYLNGRGGQYMRLNFTYPSREDIPKGIEGLKEAIAVTLNKVTGKSISEIKSIKPIV</sequence>
<dbReference type="InterPro" id="IPR036388">
    <property type="entry name" value="WH-like_DNA-bd_sf"/>
</dbReference>
<evidence type="ECO:0000256" key="3">
    <source>
        <dbReference type="ARBA" id="ARBA00007441"/>
    </source>
</evidence>
<dbReference type="GO" id="GO:0003677">
    <property type="term" value="F:DNA binding"/>
    <property type="evidence" value="ECO:0007669"/>
    <property type="project" value="UniProtKB-KW"/>
</dbReference>
<dbReference type="Gene3D" id="1.10.10.10">
    <property type="entry name" value="Winged helix-like DNA-binding domain superfamily/Winged helix DNA-binding domain"/>
    <property type="match status" value="1"/>
</dbReference>
<dbReference type="GO" id="GO:0030170">
    <property type="term" value="F:pyridoxal phosphate binding"/>
    <property type="evidence" value="ECO:0007669"/>
    <property type="project" value="InterPro"/>
</dbReference>
<keyword evidence="6 12" id="KW-0808">Transferase</keyword>